<dbReference type="PANTHER" id="PTHR33841:SF6">
    <property type="entry name" value="TYPE II METHYLTRANSFERASE M.HINDII"/>
    <property type="match status" value="1"/>
</dbReference>
<comment type="caution">
    <text evidence="9">The sequence shown here is derived from an EMBL/GenBank/DDBJ whole genome shotgun (WGS) entry which is preliminary data.</text>
</comment>
<evidence type="ECO:0000259" key="8">
    <source>
        <dbReference type="Pfam" id="PF07669"/>
    </source>
</evidence>
<dbReference type="eggNOG" id="COG0286">
    <property type="taxonomic scope" value="Bacteria"/>
</dbReference>
<dbReference type="PRINTS" id="PR00507">
    <property type="entry name" value="N12N6MTFRASE"/>
</dbReference>
<protein>
    <recommendedName>
        <fullName evidence="1">site-specific DNA-methyltransferase (adenine-specific)</fullName>
        <ecNumber evidence="1">2.1.1.72</ecNumber>
    </recommendedName>
</protein>
<keyword evidence="9" id="KW-0540">Nuclease</keyword>
<evidence type="ECO:0000313" key="10">
    <source>
        <dbReference type="Proteomes" id="UP000012024"/>
    </source>
</evidence>
<evidence type="ECO:0000313" key="9">
    <source>
        <dbReference type="EMBL" id="EMQ93807.1"/>
    </source>
</evidence>
<dbReference type="Pfam" id="PF07669">
    <property type="entry name" value="Eco57I"/>
    <property type="match status" value="1"/>
</dbReference>
<dbReference type="GO" id="GO:0032259">
    <property type="term" value="P:methylation"/>
    <property type="evidence" value="ECO:0007669"/>
    <property type="project" value="UniProtKB-KW"/>
</dbReference>
<dbReference type="SUPFAM" id="SSF53335">
    <property type="entry name" value="S-adenosyl-L-methionine-dependent methyltransferases"/>
    <property type="match status" value="1"/>
</dbReference>
<evidence type="ECO:0000256" key="2">
    <source>
        <dbReference type="ARBA" id="ARBA00022603"/>
    </source>
</evidence>
<dbReference type="InterPro" id="IPR011639">
    <property type="entry name" value="MethylTrfase_TaqI-like_dom"/>
</dbReference>
<dbReference type="EC" id="2.1.1.72" evidence="1"/>
<dbReference type="Gene3D" id="3.40.50.150">
    <property type="entry name" value="Vaccinia Virus protein VP39"/>
    <property type="match status" value="1"/>
</dbReference>
<keyword evidence="9" id="KW-0255">Endonuclease</keyword>
<dbReference type="OrthoDB" id="32195at2"/>
<dbReference type="GO" id="GO:0003677">
    <property type="term" value="F:DNA binding"/>
    <property type="evidence" value="ECO:0007669"/>
    <property type="project" value="UniProtKB-KW"/>
</dbReference>
<dbReference type="InterPro" id="IPR002052">
    <property type="entry name" value="DNA_methylase_N6_adenine_CS"/>
</dbReference>
<name>M7MCD1_9FLAO</name>
<dbReference type="Proteomes" id="UP000012024">
    <property type="component" value="Unassembled WGS sequence"/>
</dbReference>
<organism evidence="9 10">
    <name type="scientific">Xanthomarina gelatinilytica</name>
    <dbReference type="NCBI Taxonomy" id="1137281"/>
    <lineage>
        <taxon>Bacteria</taxon>
        <taxon>Pseudomonadati</taxon>
        <taxon>Bacteroidota</taxon>
        <taxon>Flavobacteriia</taxon>
        <taxon>Flavobacteriales</taxon>
        <taxon>Flavobacteriaceae</taxon>
        <taxon>Xanthomarina</taxon>
    </lineage>
</organism>
<sequence>MLQINYNPDVLSCLANLSNDEVFTPPKLVNEILDMLPQELFQSKETTFLDPVTKSGVFLREIAKRLNDGLKDQIPDQQERIDHIFSKQLYGIAITELTSLLARRSTYCTKKANGEYSVCTSFETEEGNIKYDRIQHTWQNGKCTYCGASEEVYSRTDDLETYAYQFIHTDKPQNIFNMKFDVIIGNPPYQLNIGVEKKNYAIPLYHKFIEQAKKLNPRYLTMIIPARWYAGGRGLDDFRDEMLNDTSIRQITDYPNATDCFPGVDISGGVCYFLWNRDKKGDCLVRTFQGDKVTSEMTRPLLEQGNNVFIRFNPAISILRKIKSHKEKSFSKLVSAQTPFGFVSSFKAFKNEPFKDSIELHTVNGIKHIRREQVLKNPQWIDEHKVYISKSYGERGVYPYRFLAKPFIGKIKSCCTQTYLMIGPFANEKRCINVQNYITTKFFRFCILLRKNTQDAMRGVYSEVPIQNFDEEWTDEKLYVKYGLTEEEIEFIDSMVRPMEL</sequence>
<dbReference type="PATRIC" id="fig|1137281.3.peg.2750"/>
<dbReference type="EMBL" id="ANLA01000029">
    <property type="protein sequence ID" value="EMQ93807.1"/>
    <property type="molecule type" value="Genomic_DNA"/>
</dbReference>
<dbReference type="PROSITE" id="PS00092">
    <property type="entry name" value="N6_MTASE"/>
    <property type="match status" value="1"/>
</dbReference>
<proteinExistence type="predicted"/>
<dbReference type="GeneID" id="98642563"/>
<accession>M7MCD1</accession>
<dbReference type="GO" id="GO:0004519">
    <property type="term" value="F:endonuclease activity"/>
    <property type="evidence" value="ECO:0007669"/>
    <property type="project" value="UniProtKB-KW"/>
</dbReference>
<feature type="domain" description="Type II methyltransferase M.TaqI-like" evidence="8">
    <location>
        <begin position="87"/>
        <end position="261"/>
    </location>
</feature>
<evidence type="ECO:0000256" key="1">
    <source>
        <dbReference type="ARBA" id="ARBA00011900"/>
    </source>
</evidence>
<dbReference type="PANTHER" id="PTHR33841">
    <property type="entry name" value="DNA METHYLTRANSFERASE YEEA-RELATED"/>
    <property type="match status" value="1"/>
</dbReference>
<keyword evidence="2" id="KW-0489">Methyltransferase</keyword>
<keyword evidence="5" id="KW-0680">Restriction system</keyword>
<evidence type="ECO:0000256" key="4">
    <source>
        <dbReference type="ARBA" id="ARBA00022691"/>
    </source>
</evidence>
<dbReference type="InterPro" id="IPR050953">
    <property type="entry name" value="N4_N6_ade-DNA_methylase"/>
</dbReference>
<dbReference type="GO" id="GO:0009007">
    <property type="term" value="F:site-specific DNA-methyltransferase (adenine-specific) activity"/>
    <property type="evidence" value="ECO:0007669"/>
    <property type="project" value="UniProtKB-EC"/>
</dbReference>
<gene>
    <name evidence="9" type="ORF">D778_01393</name>
</gene>
<dbReference type="RefSeq" id="WP_007651696.1">
    <property type="nucleotide sequence ID" value="NZ_ANLA01000029.1"/>
</dbReference>
<keyword evidence="3" id="KW-0808">Transferase</keyword>
<dbReference type="AlphaFoldDB" id="M7MCD1"/>
<comment type="catalytic activity">
    <reaction evidence="7">
        <text>a 2'-deoxyadenosine in DNA + S-adenosyl-L-methionine = an N(6)-methyl-2'-deoxyadenosine in DNA + S-adenosyl-L-homocysteine + H(+)</text>
        <dbReference type="Rhea" id="RHEA:15197"/>
        <dbReference type="Rhea" id="RHEA-COMP:12418"/>
        <dbReference type="Rhea" id="RHEA-COMP:12419"/>
        <dbReference type="ChEBI" id="CHEBI:15378"/>
        <dbReference type="ChEBI" id="CHEBI:57856"/>
        <dbReference type="ChEBI" id="CHEBI:59789"/>
        <dbReference type="ChEBI" id="CHEBI:90615"/>
        <dbReference type="ChEBI" id="CHEBI:90616"/>
        <dbReference type="EC" id="2.1.1.72"/>
    </reaction>
</comment>
<keyword evidence="6" id="KW-0238">DNA-binding</keyword>
<evidence type="ECO:0000256" key="5">
    <source>
        <dbReference type="ARBA" id="ARBA00022747"/>
    </source>
</evidence>
<reference evidence="9 10" key="1">
    <citation type="submission" date="2012-12" db="EMBL/GenBank/DDBJ databases">
        <title>Genome assembly of Formosa sp. AK20.</title>
        <authorList>
            <person name="Kumar R."/>
            <person name="Khatri I."/>
            <person name="Vaidya B."/>
            <person name="Subramanian S."/>
            <person name="Pinnaka A."/>
        </authorList>
    </citation>
    <scope>NUCLEOTIDE SEQUENCE [LARGE SCALE GENOMIC DNA]</scope>
    <source>
        <strain evidence="9 10">AK20</strain>
    </source>
</reference>
<dbReference type="GO" id="GO:0009307">
    <property type="term" value="P:DNA restriction-modification system"/>
    <property type="evidence" value="ECO:0007669"/>
    <property type="project" value="UniProtKB-KW"/>
</dbReference>
<evidence type="ECO:0000256" key="7">
    <source>
        <dbReference type="ARBA" id="ARBA00047942"/>
    </source>
</evidence>
<keyword evidence="9" id="KW-0378">Hydrolase</keyword>
<keyword evidence="4" id="KW-0949">S-adenosyl-L-methionine</keyword>
<dbReference type="InterPro" id="IPR029063">
    <property type="entry name" value="SAM-dependent_MTases_sf"/>
</dbReference>
<evidence type="ECO:0000256" key="3">
    <source>
        <dbReference type="ARBA" id="ARBA00022679"/>
    </source>
</evidence>
<keyword evidence="10" id="KW-1185">Reference proteome</keyword>
<evidence type="ECO:0000256" key="6">
    <source>
        <dbReference type="ARBA" id="ARBA00023125"/>
    </source>
</evidence>